<reference evidence="3" key="1">
    <citation type="journal article" date="2016" name="Int. J. Syst. Evol. Microbiol.">
        <title>Flavisolibacter tropicus sp. nov., isolated from tropical soil.</title>
        <authorList>
            <person name="Lee J.J."/>
            <person name="Kang M.S."/>
            <person name="Kim G.S."/>
            <person name="Lee C.S."/>
            <person name="Lim S."/>
            <person name="Lee J."/>
            <person name="Roh S.H."/>
            <person name="Kang H."/>
            <person name="Ha J.M."/>
            <person name="Bae S."/>
            <person name="Jung H.Y."/>
            <person name="Kim M.K."/>
        </authorList>
    </citation>
    <scope>NUCLEOTIDE SEQUENCE [LARGE SCALE GENOMIC DNA]</scope>
    <source>
        <strain evidence="3">LCS9</strain>
    </source>
</reference>
<dbReference type="OrthoDB" id="9799681at2"/>
<keyword evidence="1 3" id="KW-0808">Transferase</keyword>
<name>A0A172TTV8_9BACT</name>
<dbReference type="PROSITE" id="PS51186">
    <property type="entry name" value="GNAT"/>
    <property type="match status" value="1"/>
</dbReference>
<dbReference type="Pfam" id="PF00583">
    <property type="entry name" value="Acetyltransf_1"/>
    <property type="match status" value="1"/>
</dbReference>
<dbReference type="Gene3D" id="3.40.630.30">
    <property type="match status" value="1"/>
</dbReference>
<evidence type="ECO:0000256" key="1">
    <source>
        <dbReference type="ARBA" id="ARBA00022679"/>
    </source>
</evidence>
<dbReference type="KEGG" id="fla:SY85_07720"/>
<dbReference type="GO" id="GO:0008080">
    <property type="term" value="F:N-acetyltransferase activity"/>
    <property type="evidence" value="ECO:0007669"/>
    <property type="project" value="InterPro"/>
</dbReference>
<dbReference type="AlphaFoldDB" id="A0A172TTV8"/>
<evidence type="ECO:0000313" key="4">
    <source>
        <dbReference type="Proteomes" id="UP000077177"/>
    </source>
</evidence>
<evidence type="ECO:0000313" key="3">
    <source>
        <dbReference type="EMBL" id="ANE50398.1"/>
    </source>
</evidence>
<keyword evidence="4" id="KW-1185">Reference proteome</keyword>
<gene>
    <name evidence="3" type="ORF">SY85_07720</name>
</gene>
<dbReference type="PANTHER" id="PTHR13947:SF37">
    <property type="entry name" value="LD18367P"/>
    <property type="match status" value="1"/>
</dbReference>
<dbReference type="EMBL" id="CP011390">
    <property type="protein sequence ID" value="ANE50398.1"/>
    <property type="molecule type" value="Genomic_DNA"/>
</dbReference>
<dbReference type="SUPFAM" id="SSF55729">
    <property type="entry name" value="Acyl-CoA N-acyltransferases (Nat)"/>
    <property type="match status" value="1"/>
</dbReference>
<accession>A0A172TTV8</accession>
<feature type="domain" description="N-acetyltransferase" evidence="2">
    <location>
        <begin position="4"/>
        <end position="156"/>
    </location>
</feature>
<organism evidence="3 4">
    <name type="scientific">Flavisolibacter tropicus</name>
    <dbReference type="NCBI Taxonomy" id="1492898"/>
    <lineage>
        <taxon>Bacteria</taxon>
        <taxon>Pseudomonadati</taxon>
        <taxon>Bacteroidota</taxon>
        <taxon>Chitinophagia</taxon>
        <taxon>Chitinophagales</taxon>
        <taxon>Chitinophagaceae</taxon>
        <taxon>Flavisolibacter</taxon>
    </lineage>
</organism>
<dbReference type="CDD" id="cd04301">
    <property type="entry name" value="NAT_SF"/>
    <property type="match status" value="1"/>
</dbReference>
<protein>
    <submittedName>
        <fullName evidence="3">GNAT family acetyltransferase</fullName>
    </submittedName>
</protein>
<evidence type="ECO:0000259" key="2">
    <source>
        <dbReference type="PROSITE" id="PS51186"/>
    </source>
</evidence>
<dbReference type="Proteomes" id="UP000077177">
    <property type="component" value="Chromosome"/>
</dbReference>
<proteinExistence type="predicted"/>
<dbReference type="InterPro" id="IPR000182">
    <property type="entry name" value="GNAT_dom"/>
</dbReference>
<dbReference type="InterPro" id="IPR016181">
    <property type="entry name" value="Acyl_CoA_acyltransferase"/>
</dbReference>
<dbReference type="PANTHER" id="PTHR13947">
    <property type="entry name" value="GNAT FAMILY N-ACETYLTRANSFERASE"/>
    <property type="match status" value="1"/>
</dbReference>
<dbReference type="InterPro" id="IPR050769">
    <property type="entry name" value="NAT_camello-type"/>
</dbReference>
<dbReference type="STRING" id="1492898.SY85_07720"/>
<sequence length="162" mass="18585">MEGIEIKPYDDSLKQEVGALIVSIQHDEFLIPIDLEAQPDLKAIPSFYQVNNGNFWVAIYDNKVVGTIALLDIGDRMGALRKMFVHKDFRGKEWGVGQSLLNTLLDWAKKKNYATIYLGTTEKFVAAQRFYEKNSFDEVDKQLLPSTFPIMNVDVKFYKRSV</sequence>
<dbReference type="RefSeq" id="WP_066403181.1">
    <property type="nucleotide sequence ID" value="NZ_CP011390.1"/>
</dbReference>